<dbReference type="NCBIfam" id="TIGR01182">
    <property type="entry name" value="eda"/>
    <property type="match status" value="1"/>
</dbReference>
<dbReference type="NCBIfam" id="NF005673">
    <property type="entry name" value="PRK07455.1"/>
    <property type="match status" value="1"/>
</dbReference>
<protein>
    <submittedName>
        <fullName evidence="6">Bifunctional 4-hydroxy-2-oxoglutarate aldolase/2-dehydro-3-deoxy-phosphogluconate aldolase</fullName>
        <ecNumber evidence="6">4.1.2.14</ecNumber>
        <ecNumber evidence="6">4.1.3.16</ecNumber>
    </submittedName>
</protein>
<dbReference type="CDD" id="cd00452">
    <property type="entry name" value="KDPG_aldolase"/>
    <property type="match status" value="1"/>
</dbReference>
<evidence type="ECO:0000256" key="4">
    <source>
        <dbReference type="ARBA" id="ARBA00023239"/>
    </source>
</evidence>
<name>A0AA96WH51_9CYAN</name>
<dbReference type="InterPro" id="IPR013785">
    <property type="entry name" value="Aldolase_TIM"/>
</dbReference>
<dbReference type="PANTHER" id="PTHR30246:SF1">
    <property type="entry name" value="2-DEHYDRO-3-DEOXY-6-PHOSPHOGALACTONATE ALDOLASE-RELATED"/>
    <property type="match status" value="1"/>
</dbReference>
<keyword evidence="5" id="KW-0119">Carbohydrate metabolism</keyword>
<dbReference type="InterPro" id="IPR000887">
    <property type="entry name" value="Aldlse_KDPG_KHG"/>
</dbReference>
<comment type="similarity">
    <text evidence="2">Belongs to the KHG/KDPG aldolase family.</text>
</comment>
<evidence type="ECO:0000256" key="2">
    <source>
        <dbReference type="ARBA" id="ARBA00006906"/>
    </source>
</evidence>
<evidence type="ECO:0000256" key="1">
    <source>
        <dbReference type="ARBA" id="ARBA00004761"/>
    </source>
</evidence>
<dbReference type="AlphaFoldDB" id="A0AA96WH51"/>
<dbReference type="Pfam" id="PF01081">
    <property type="entry name" value="Aldolase"/>
    <property type="match status" value="1"/>
</dbReference>
<dbReference type="GO" id="GO:0008675">
    <property type="term" value="F:2-dehydro-3-deoxy-phosphogluconate aldolase activity"/>
    <property type="evidence" value="ECO:0007669"/>
    <property type="project" value="UniProtKB-EC"/>
</dbReference>
<keyword evidence="4 6" id="KW-0456">Lyase</keyword>
<dbReference type="EC" id="4.1.2.14" evidence="6"/>
<dbReference type="GO" id="GO:0008700">
    <property type="term" value="F:(R,S)-4-hydroxy-2-oxoglutarate aldolase activity"/>
    <property type="evidence" value="ECO:0007669"/>
    <property type="project" value="UniProtKB-EC"/>
</dbReference>
<comment type="pathway">
    <text evidence="1">Carbohydrate acid metabolism.</text>
</comment>
<sequence>MVQFWLPLVQSQKAIAVIRAADLAIGIAMAKAVAAGGMKLIEVTWNSAEPVKLLYALHAELPDCWIGAGTLLDLDQLQAAIAAGADFLFTPHTRLDLIQQAVQQQVPIIPGALTPTEILTAWQAGASCVKVFPIQAVGGADYIRHLQGPLGEIPLIPTGGVTLNNARSFIDAGAVAVGLAGQLFPQQALRNQDWDLIRERASRLMQSLGG</sequence>
<dbReference type="EMBL" id="CP053586">
    <property type="protein sequence ID" value="WNZ25388.1"/>
    <property type="molecule type" value="Genomic_DNA"/>
</dbReference>
<dbReference type="EC" id="4.1.3.16" evidence="6"/>
<proteinExistence type="inferred from homology"/>
<evidence type="ECO:0000256" key="5">
    <source>
        <dbReference type="ARBA" id="ARBA00023277"/>
    </source>
</evidence>
<organism evidence="6">
    <name type="scientific">Leptolyngbya sp. NK1-12</name>
    <dbReference type="NCBI Taxonomy" id="2547451"/>
    <lineage>
        <taxon>Bacteria</taxon>
        <taxon>Bacillati</taxon>
        <taxon>Cyanobacteriota</taxon>
        <taxon>Cyanophyceae</taxon>
        <taxon>Leptolyngbyales</taxon>
        <taxon>Leptolyngbyaceae</taxon>
        <taxon>Leptolyngbya group</taxon>
        <taxon>Leptolyngbya</taxon>
    </lineage>
</organism>
<evidence type="ECO:0000313" key="6">
    <source>
        <dbReference type="EMBL" id="WNZ25388.1"/>
    </source>
</evidence>
<accession>A0AA96WH51</accession>
<dbReference type="PANTHER" id="PTHR30246">
    <property type="entry name" value="2-KETO-3-DEOXY-6-PHOSPHOGLUCONATE ALDOLASE"/>
    <property type="match status" value="1"/>
</dbReference>
<reference evidence="6" key="1">
    <citation type="submission" date="2020-05" db="EMBL/GenBank/DDBJ databases">
        <authorList>
            <person name="Zhu T."/>
            <person name="Keshari N."/>
            <person name="Lu X."/>
        </authorList>
    </citation>
    <scope>NUCLEOTIDE SEQUENCE</scope>
    <source>
        <strain evidence="6">NK1-12</strain>
    </source>
</reference>
<dbReference type="SUPFAM" id="SSF51569">
    <property type="entry name" value="Aldolase"/>
    <property type="match status" value="1"/>
</dbReference>
<dbReference type="RefSeq" id="WP_316431532.1">
    <property type="nucleotide sequence ID" value="NZ_CP053586.1"/>
</dbReference>
<comment type="subunit">
    <text evidence="3">Homotrimer.</text>
</comment>
<evidence type="ECO:0000256" key="3">
    <source>
        <dbReference type="ARBA" id="ARBA00011233"/>
    </source>
</evidence>
<dbReference type="Gene3D" id="3.20.20.70">
    <property type="entry name" value="Aldolase class I"/>
    <property type="match status" value="1"/>
</dbReference>
<gene>
    <name evidence="6" type="ORF">HJG54_22735</name>
</gene>